<comment type="caution">
    <text evidence="13">The sequence shown here is derived from an EMBL/GenBank/DDBJ whole genome shotgun (WGS) entry which is preliminary data.</text>
</comment>
<dbReference type="InterPro" id="IPR037103">
    <property type="entry name" value="Tubulin/FtsZ-like_C"/>
</dbReference>
<reference evidence="13 14" key="1">
    <citation type="journal article" date="2017" name="Nature">
        <title>Atmospheric trace gases support primary production in Antarctic desert surface soil.</title>
        <authorList>
            <person name="Ji M."/>
            <person name="Greening C."/>
            <person name="Vanwonterghem I."/>
            <person name="Carere C.R."/>
            <person name="Bay S.K."/>
            <person name="Steen J.A."/>
            <person name="Montgomery K."/>
            <person name="Lines T."/>
            <person name="Beardall J."/>
            <person name="van Dorst J."/>
            <person name="Snape I."/>
            <person name="Stott M.B."/>
            <person name="Hugenholtz P."/>
            <person name="Ferrari B.C."/>
        </authorList>
    </citation>
    <scope>NUCLEOTIDE SEQUENCE [LARGE SCALE GENOMIC DNA]</scope>
    <source>
        <strain evidence="13">RRmetagenome_bin12</strain>
    </source>
</reference>
<dbReference type="InterPro" id="IPR000158">
    <property type="entry name" value="Cell_div_FtsZ"/>
</dbReference>
<dbReference type="FunFam" id="3.40.50.1440:FF:000023">
    <property type="entry name" value="Cell division protein FtsZ"/>
    <property type="match status" value="1"/>
</dbReference>
<dbReference type="SUPFAM" id="SSF55307">
    <property type="entry name" value="Tubulin C-terminal domain-like"/>
    <property type="match status" value="1"/>
</dbReference>
<evidence type="ECO:0000256" key="1">
    <source>
        <dbReference type="ARBA" id="ARBA00009690"/>
    </source>
</evidence>
<comment type="subcellular location">
    <subcellularLocation>
        <location evidence="8">Cytoplasm</location>
    </subcellularLocation>
    <text evidence="8">Assembles at midcell at the inner surface of the cytoplasmic membrane.</text>
</comment>
<evidence type="ECO:0000256" key="9">
    <source>
        <dbReference type="NCBIfam" id="TIGR00065"/>
    </source>
</evidence>
<evidence type="ECO:0000256" key="6">
    <source>
        <dbReference type="ARBA" id="ARBA00023210"/>
    </source>
</evidence>
<dbReference type="GO" id="GO:0005525">
    <property type="term" value="F:GTP binding"/>
    <property type="evidence" value="ECO:0007669"/>
    <property type="project" value="UniProtKB-UniRule"/>
</dbReference>
<dbReference type="Gene3D" id="3.30.1330.20">
    <property type="entry name" value="Tubulin/FtsZ, C-terminal domain"/>
    <property type="match status" value="1"/>
</dbReference>
<dbReference type="InterPro" id="IPR024757">
    <property type="entry name" value="FtsZ_C"/>
</dbReference>
<keyword evidence="3 8" id="KW-0132">Cell division</keyword>
<dbReference type="PROSITE" id="PS01134">
    <property type="entry name" value="FTSZ_1"/>
    <property type="match status" value="1"/>
</dbReference>
<evidence type="ECO:0000313" key="12">
    <source>
        <dbReference type="EMBL" id="MBJ7596202.1"/>
    </source>
</evidence>
<keyword evidence="5 8" id="KW-0342">GTP-binding</keyword>
<evidence type="ECO:0000313" key="13">
    <source>
        <dbReference type="EMBL" id="PZR78498.1"/>
    </source>
</evidence>
<evidence type="ECO:0000256" key="3">
    <source>
        <dbReference type="ARBA" id="ARBA00022618"/>
    </source>
</evidence>
<dbReference type="InterPro" id="IPR018316">
    <property type="entry name" value="Tubulin/FtsZ_2-layer-sand-dom"/>
</dbReference>
<feature type="domain" description="Tubulin/FtsZ GTPase" evidence="10">
    <location>
        <begin position="13"/>
        <end position="205"/>
    </location>
</feature>
<dbReference type="InterPro" id="IPR008280">
    <property type="entry name" value="Tub_FtsZ_C"/>
</dbReference>
<dbReference type="Proteomes" id="UP000248724">
    <property type="component" value="Unassembled WGS sequence"/>
</dbReference>
<dbReference type="AlphaFoldDB" id="A0A2W5ZYX3"/>
<dbReference type="SMART" id="SM00864">
    <property type="entry name" value="Tubulin"/>
    <property type="match status" value="1"/>
</dbReference>
<dbReference type="EMBL" id="JAEKNS010000151">
    <property type="protein sequence ID" value="MBJ7596202.1"/>
    <property type="molecule type" value="Genomic_DNA"/>
</dbReference>
<evidence type="ECO:0000256" key="8">
    <source>
        <dbReference type="HAMAP-Rule" id="MF_00909"/>
    </source>
</evidence>
<protein>
    <recommendedName>
        <fullName evidence="8 9">Cell division protein FtsZ</fullName>
    </recommendedName>
</protein>
<evidence type="ECO:0000313" key="15">
    <source>
        <dbReference type="Proteomes" id="UP000606991"/>
    </source>
</evidence>
<feature type="binding site" evidence="8">
    <location>
        <position position="143"/>
    </location>
    <ligand>
        <name>GTP</name>
        <dbReference type="ChEBI" id="CHEBI:37565"/>
    </ligand>
</feature>
<evidence type="ECO:0000259" key="11">
    <source>
        <dbReference type="SMART" id="SM00865"/>
    </source>
</evidence>
<feature type="binding site" evidence="8">
    <location>
        <position position="139"/>
    </location>
    <ligand>
        <name>GTP</name>
        <dbReference type="ChEBI" id="CHEBI:37565"/>
    </ligand>
</feature>
<dbReference type="GO" id="GO:0032153">
    <property type="term" value="C:cell division site"/>
    <property type="evidence" value="ECO:0007669"/>
    <property type="project" value="UniProtKB-UniRule"/>
</dbReference>
<dbReference type="Gene3D" id="3.40.50.1440">
    <property type="entry name" value="Tubulin/FtsZ, GTPase domain"/>
    <property type="match status" value="1"/>
</dbReference>
<keyword evidence="2 8" id="KW-0963">Cytoplasm</keyword>
<dbReference type="InterPro" id="IPR020805">
    <property type="entry name" value="Cell_div_FtsZ_CS"/>
</dbReference>
<comment type="subunit">
    <text evidence="8">Homodimer. Polymerizes to form a dynamic ring structure in a strictly GTP-dependent manner. Interacts directly with several other division proteins.</text>
</comment>
<feature type="domain" description="Tubulin/FtsZ 2-layer sandwich" evidence="11">
    <location>
        <begin position="207"/>
        <end position="324"/>
    </location>
</feature>
<dbReference type="PANTHER" id="PTHR30314:SF3">
    <property type="entry name" value="MITOCHONDRIAL DIVISION PROTEIN FSZA"/>
    <property type="match status" value="1"/>
</dbReference>
<comment type="function">
    <text evidence="8">Essential cell division protein that forms a contractile ring structure (Z ring) at the future cell division site. The regulation of the ring assembly controls the timing and the location of cell division. One of the functions of the FtsZ ring is to recruit other cell division proteins to the septum to produce a new cell wall between the dividing cells. Binds GTP and shows GTPase activity.</text>
</comment>
<keyword evidence="7 8" id="KW-0131">Cell cycle</keyword>
<evidence type="ECO:0000256" key="5">
    <source>
        <dbReference type="ARBA" id="ARBA00023134"/>
    </source>
</evidence>
<proteinExistence type="inferred from homology"/>
<dbReference type="Proteomes" id="UP000606991">
    <property type="component" value="Unassembled WGS sequence"/>
</dbReference>
<dbReference type="EMBL" id="QHBU01000256">
    <property type="protein sequence ID" value="PZR78498.1"/>
    <property type="molecule type" value="Genomic_DNA"/>
</dbReference>
<accession>A0A2W5ZYX3</accession>
<keyword evidence="6 8" id="KW-0717">Septation</keyword>
<dbReference type="InterPro" id="IPR045061">
    <property type="entry name" value="FtsZ/CetZ"/>
</dbReference>
<accession>A0A934JWF7</accession>
<feature type="binding site" evidence="8">
    <location>
        <begin position="21"/>
        <end position="25"/>
    </location>
    <ligand>
        <name>GTP</name>
        <dbReference type="ChEBI" id="CHEBI:37565"/>
    </ligand>
</feature>
<evidence type="ECO:0000256" key="4">
    <source>
        <dbReference type="ARBA" id="ARBA00022741"/>
    </source>
</evidence>
<dbReference type="PRINTS" id="PR00423">
    <property type="entry name" value="CELLDVISFTSZ"/>
</dbReference>
<dbReference type="GO" id="GO:0043093">
    <property type="term" value="P:FtsZ-dependent cytokinesis"/>
    <property type="evidence" value="ECO:0007669"/>
    <property type="project" value="UniProtKB-UniRule"/>
</dbReference>
<sequence>MNDLDRTLEGNARIKVVGVGGGGSNAVNRMIQSRLKGVEFIAVNTDHQALQLSNAHKKVRIGSKLTRGLGAGGDPLRGAEAAEETREELTKLLEDCDMVFVTAGMGGGTGTGAAPAIAEIAREQGALTIGVVTKPFKFEGLKRQRAADDGIANLQGRVDTLITIPNERLMQVVDKRTPITEAFKLADDVLRQGVQGISDLIVFPGLINLDFADVKAIMSGQGAALMGIGFGNGDTRAADAARDAVASPLLETTIAGAKGILLNVTGGPDLTLYEVNEAAQLVSESADPDAQIIFGTVIDEQMKGEVKITVIATGFTGHIDVLGTLAYEPVARPVAASTPAFTIGGRSATPPNADDLDIPAFLRDRR</sequence>
<dbReference type="InterPro" id="IPR003008">
    <property type="entry name" value="Tubulin_FtsZ_GTPase"/>
</dbReference>
<dbReference type="NCBIfam" id="TIGR00065">
    <property type="entry name" value="ftsZ"/>
    <property type="match status" value="1"/>
</dbReference>
<evidence type="ECO:0000313" key="14">
    <source>
        <dbReference type="Proteomes" id="UP000248724"/>
    </source>
</evidence>
<dbReference type="RefSeq" id="WP_337314026.1">
    <property type="nucleotide sequence ID" value="NZ_JAEKNS010000151.1"/>
</dbReference>
<evidence type="ECO:0000256" key="7">
    <source>
        <dbReference type="ARBA" id="ARBA00023306"/>
    </source>
</evidence>
<gene>
    <name evidence="8 12" type="primary">ftsZ</name>
    <name evidence="13" type="ORF">DLM65_12630</name>
    <name evidence="12" type="ORF">JF886_15340</name>
</gene>
<dbReference type="HAMAP" id="MF_00909">
    <property type="entry name" value="FtsZ"/>
    <property type="match status" value="1"/>
</dbReference>
<reference evidence="12 15" key="3">
    <citation type="submission" date="2020-10" db="EMBL/GenBank/DDBJ databases">
        <title>Ca. Dormibacterota MAGs.</title>
        <authorList>
            <person name="Montgomery K."/>
        </authorList>
    </citation>
    <scope>NUCLEOTIDE SEQUENCE [LARGE SCALE GENOMIC DNA]</scope>
    <source>
        <strain evidence="12">SC8812_S17_18</strain>
    </source>
</reference>
<dbReference type="Pfam" id="PF12327">
    <property type="entry name" value="FtsZ_C"/>
    <property type="match status" value="1"/>
</dbReference>
<feature type="binding site" evidence="8">
    <location>
        <position position="187"/>
    </location>
    <ligand>
        <name>GTP</name>
        <dbReference type="ChEBI" id="CHEBI:37565"/>
    </ligand>
</feature>
<organism evidence="13 14">
    <name type="scientific">Candidatus Aeolococcus gillhamiae</name>
    <dbReference type="NCBI Taxonomy" id="3127015"/>
    <lineage>
        <taxon>Bacteria</taxon>
        <taxon>Bacillati</taxon>
        <taxon>Candidatus Dormiibacterota</taxon>
        <taxon>Candidatus Dormibacteria</taxon>
        <taxon>Candidatus Aeolococcales</taxon>
        <taxon>Candidatus Aeolococcaceae</taxon>
        <taxon>Candidatus Aeolococcus</taxon>
    </lineage>
</organism>
<dbReference type="SUPFAM" id="SSF52490">
    <property type="entry name" value="Tubulin nucleotide-binding domain-like"/>
    <property type="match status" value="1"/>
</dbReference>
<feature type="binding site" evidence="8">
    <location>
        <begin position="108"/>
        <end position="110"/>
    </location>
    <ligand>
        <name>GTP</name>
        <dbReference type="ChEBI" id="CHEBI:37565"/>
    </ligand>
</feature>
<dbReference type="PANTHER" id="PTHR30314">
    <property type="entry name" value="CELL DIVISION PROTEIN FTSZ-RELATED"/>
    <property type="match status" value="1"/>
</dbReference>
<dbReference type="CDD" id="cd02201">
    <property type="entry name" value="FtsZ_type1"/>
    <property type="match status" value="1"/>
</dbReference>
<dbReference type="GO" id="GO:0005737">
    <property type="term" value="C:cytoplasm"/>
    <property type="evidence" value="ECO:0007669"/>
    <property type="project" value="UniProtKB-SubCell"/>
</dbReference>
<name>A0A2W5ZYX3_9BACT</name>
<dbReference type="GO" id="GO:0000917">
    <property type="term" value="P:division septum assembly"/>
    <property type="evidence" value="ECO:0007669"/>
    <property type="project" value="UniProtKB-KW"/>
</dbReference>
<dbReference type="SMART" id="SM00865">
    <property type="entry name" value="Tubulin_C"/>
    <property type="match status" value="1"/>
</dbReference>
<reference evidence="13" key="2">
    <citation type="submission" date="2018-05" db="EMBL/GenBank/DDBJ databases">
        <authorList>
            <person name="Ferrari B."/>
        </authorList>
    </citation>
    <scope>NUCLEOTIDE SEQUENCE</scope>
    <source>
        <strain evidence="13">RRmetagenome_bin12</strain>
    </source>
</reference>
<dbReference type="GO" id="GO:0003924">
    <property type="term" value="F:GTPase activity"/>
    <property type="evidence" value="ECO:0007669"/>
    <property type="project" value="UniProtKB-UniRule"/>
</dbReference>
<comment type="similarity">
    <text evidence="1 8">Belongs to the FtsZ family.</text>
</comment>
<evidence type="ECO:0000256" key="2">
    <source>
        <dbReference type="ARBA" id="ARBA00022490"/>
    </source>
</evidence>
<keyword evidence="4 8" id="KW-0547">Nucleotide-binding</keyword>
<dbReference type="InterPro" id="IPR036525">
    <property type="entry name" value="Tubulin/FtsZ_GTPase_sf"/>
</dbReference>
<dbReference type="GO" id="GO:0051258">
    <property type="term" value="P:protein polymerization"/>
    <property type="evidence" value="ECO:0007669"/>
    <property type="project" value="UniProtKB-UniRule"/>
</dbReference>
<dbReference type="Pfam" id="PF00091">
    <property type="entry name" value="Tubulin"/>
    <property type="match status" value="1"/>
</dbReference>
<evidence type="ECO:0000259" key="10">
    <source>
        <dbReference type="SMART" id="SM00864"/>
    </source>
</evidence>